<reference evidence="5 6" key="1">
    <citation type="submission" date="2024-02" db="EMBL/GenBank/DDBJ databases">
        <title>High-quality chromosome-scale genome assembly of Pensacola bahiagrass (Paspalum notatum Flugge var. saurae).</title>
        <authorList>
            <person name="Vega J.M."/>
            <person name="Podio M."/>
            <person name="Orjuela J."/>
            <person name="Siena L.A."/>
            <person name="Pessino S.C."/>
            <person name="Combes M.C."/>
            <person name="Mariac C."/>
            <person name="Albertini E."/>
            <person name="Pupilli F."/>
            <person name="Ortiz J.P.A."/>
            <person name="Leblanc O."/>
        </authorList>
    </citation>
    <scope>NUCLEOTIDE SEQUENCE [LARGE SCALE GENOMIC DNA]</scope>
    <source>
        <strain evidence="5">R1</strain>
        <tissue evidence="5">Leaf</tissue>
    </source>
</reference>
<sequence>MLRTYKNEVPHAVLQCPVVLQPQPLITVIAISMASPPPPTLLPLLLLLLLLLLASTTPSSTATAGHDDDGPLTHIHLYVHETYTGQNATAAAVLQSPLGANTSSFGSIGVVDDEIRSGPDRSSALLGRYQGVFFGTSLELGKGYLSSISLVFTAGEYAGSTLSVEGPILGFTGTIERAVIGGTGKFRLARGYMLFKMISKPTPETDVNEVHLFVLMSRHAKHD</sequence>
<evidence type="ECO:0000256" key="1">
    <source>
        <dbReference type="ARBA" id="ARBA00010746"/>
    </source>
</evidence>
<dbReference type="PANTHER" id="PTHR21495">
    <property type="entry name" value="NUCLEOPORIN-RELATED"/>
    <property type="match status" value="1"/>
</dbReference>
<dbReference type="Pfam" id="PF03018">
    <property type="entry name" value="Dirigent"/>
    <property type="match status" value="1"/>
</dbReference>
<dbReference type="EMBL" id="CP144745">
    <property type="protein sequence ID" value="WVZ49668.1"/>
    <property type="molecule type" value="Genomic_DNA"/>
</dbReference>
<dbReference type="Gene3D" id="2.40.480.10">
    <property type="entry name" value="Allene oxide cyclase-like"/>
    <property type="match status" value="1"/>
</dbReference>
<keyword evidence="3 4" id="KW-0964">Secreted</keyword>
<evidence type="ECO:0000256" key="2">
    <source>
        <dbReference type="ARBA" id="ARBA00011738"/>
    </source>
</evidence>
<comment type="subunit">
    <text evidence="2 4">Homodimer.</text>
</comment>
<comment type="subcellular location">
    <subcellularLocation>
        <location evidence="4">Secreted</location>
        <location evidence="4">Extracellular space</location>
        <location evidence="4">Apoplast</location>
    </subcellularLocation>
</comment>
<name>A0AAQ3SIK2_PASNO</name>
<dbReference type="GO" id="GO:0048046">
    <property type="term" value="C:apoplast"/>
    <property type="evidence" value="ECO:0007669"/>
    <property type="project" value="UniProtKB-SubCell"/>
</dbReference>
<evidence type="ECO:0000256" key="4">
    <source>
        <dbReference type="RuleBase" id="RU363099"/>
    </source>
</evidence>
<evidence type="ECO:0000313" key="6">
    <source>
        <dbReference type="Proteomes" id="UP001341281"/>
    </source>
</evidence>
<evidence type="ECO:0000256" key="3">
    <source>
        <dbReference type="ARBA" id="ARBA00022525"/>
    </source>
</evidence>
<accession>A0AAQ3SIK2</accession>
<dbReference type="AlphaFoldDB" id="A0AAQ3SIK2"/>
<proteinExistence type="inferred from homology"/>
<gene>
    <name evidence="5" type="ORF">U9M48_001005</name>
</gene>
<evidence type="ECO:0000313" key="5">
    <source>
        <dbReference type="EMBL" id="WVZ49668.1"/>
    </source>
</evidence>
<dbReference type="InterPro" id="IPR004265">
    <property type="entry name" value="Dirigent"/>
</dbReference>
<dbReference type="GO" id="GO:0009699">
    <property type="term" value="P:phenylpropanoid biosynthetic process"/>
    <property type="evidence" value="ECO:0007669"/>
    <property type="project" value="UniProtKB-ARBA"/>
</dbReference>
<comment type="similarity">
    <text evidence="1 4">Belongs to the plant dirigent protein family.</text>
</comment>
<dbReference type="Proteomes" id="UP001341281">
    <property type="component" value="Chromosome 01"/>
</dbReference>
<keyword evidence="4" id="KW-0052">Apoplast</keyword>
<protein>
    <recommendedName>
        <fullName evidence="4">Dirigent protein</fullName>
    </recommendedName>
</protein>
<dbReference type="InterPro" id="IPR044859">
    <property type="entry name" value="Allene_oxi_cyc_Dirigent"/>
</dbReference>
<organism evidence="5 6">
    <name type="scientific">Paspalum notatum var. saurae</name>
    <dbReference type="NCBI Taxonomy" id="547442"/>
    <lineage>
        <taxon>Eukaryota</taxon>
        <taxon>Viridiplantae</taxon>
        <taxon>Streptophyta</taxon>
        <taxon>Embryophyta</taxon>
        <taxon>Tracheophyta</taxon>
        <taxon>Spermatophyta</taxon>
        <taxon>Magnoliopsida</taxon>
        <taxon>Liliopsida</taxon>
        <taxon>Poales</taxon>
        <taxon>Poaceae</taxon>
        <taxon>PACMAD clade</taxon>
        <taxon>Panicoideae</taxon>
        <taxon>Andropogonodae</taxon>
        <taxon>Paspaleae</taxon>
        <taxon>Paspalinae</taxon>
        <taxon>Paspalum</taxon>
    </lineage>
</organism>
<comment type="function">
    <text evidence="4">Dirigent proteins impart stereoselectivity on the phenoxy radical-coupling reaction, yielding optically active lignans from two molecules of coniferyl alcohol in the biosynthesis of lignans, flavonolignans, and alkaloids and thus plays a central role in plant secondary metabolism.</text>
</comment>
<keyword evidence="6" id="KW-1185">Reference proteome</keyword>